<dbReference type="AlphaFoldDB" id="A0ABD1DXW8"/>
<gene>
    <name evidence="1" type="ORF">pipiens_000835</name>
</gene>
<keyword evidence="2" id="KW-1185">Reference proteome</keyword>
<organism evidence="1 2">
    <name type="scientific">Culex pipiens pipiens</name>
    <name type="common">Northern house mosquito</name>
    <dbReference type="NCBI Taxonomy" id="38569"/>
    <lineage>
        <taxon>Eukaryota</taxon>
        <taxon>Metazoa</taxon>
        <taxon>Ecdysozoa</taxon>
        <taxon>Arthropoda</taxon>
        <taxon>Hexapoda</taxon>
        <taxon>Insecta</taxon>
        <taxon>Pterygota</taxon>
        <taxon>Neoptera</taxon>
        <taxon>Endopterygota</taxon>
        <taxon>Diptera</taxon>
        <taxon>Nematocera</taxon>
        <taxon>Culicoidea</taxon>
        <taxon>Culicidae</taxon>
        <taxon>Culicinae</taxon>
        <taxon>Culicini</taxon>
        <taxon>Culex</taxon>
        <taxon>Culex</taxon>
    </lineage>
</organism>
<sequence length="37" mass="4109">MYEHVQTGSVTLPRGGRAFLEPDQNRTLAYTAKLDTA</sequence>
<evidence type="ECO:0000313" key="2">
    <source>
        <dbReference type="Proteomes" id="UP001562425"/>
    </source>
</evidence>
<proteinExistence type="predicted"/>
<accession>A0ABD1DXW8</accession>
<reference evidence="1 2" key="1">
    <citation type="submission" date="2024-05" db="EMBL/GenBank/DDBJ databases">
        <title>Culex pipiens pipiens assembly and annotation.</title>
        <authorList>
            <person name="Alout H."/>
            <person name="Durand T."/>
        </authorList>
    </citation>
    <scope>NUCLEOTIDE SEQUENCE [LARGE SCALE GENOMIC DNA]</scope>
    <source>
        <strain evidence="1">HA-2024</strain>
        <tissue evidence="1">Whole body</tissue>
    </source>
</reference>
<dbReference type="EMBL" id="JBEHCU010000224">
    <property type="protein sequence ID" value="KAL1404601.1"/>
    <property type="molecule type" value="Genomic_DNA"/>
</dbReference>
<comment type="caution">
    <text evidence="1">The sequence shown here is derived from an EMBL/GenBank/DDBJ whole genome shotgun (WGS) entry which is preliminary data.</text>
</comment>
<name>A0ABD1DXW8_CULPP</name>
<feature type="non-terminal residue" evidence="1">
    <location>
        <position position="37"/>
    </location>
</feature>
<dbReference type="Proteomes" id="UP001562425">
    <property type="component" value="Unassembled WGS sequence"/>
</dbReference>
<evidence type="ECO:0000313" key="1">
    <source>
        <dbReference type="EMBL" id="KAL1404601.1"/>
    </source>
</evidence>
<protein>
    <submittedName>
        <fullName evidence="1">Uncharacterized protein</fullName>
    </submittedName>
</protein>